<feature type="region of interest" description="Disordered" evidence="2">
    <location>
        <begin position="308"/>
        <end position="328"/>
    </location>
</feature>
<evidence type="ECO:0000313" key="5">
    <source>
        <dbReference type="Proteomes" id="UP000054560"/>
    </source>
</evidence>
<feature type="compositionally biased region" description="Polar residues" evidence="2">
    <location>
        <begin position="220"/>
        <end position="249"/>
    </location>
</feature>
<sequence>MTDFVIAEMSSRKLKNADDSDIHLRLNKITQQKLVEVEWAYLEALVRELNINRKNVQKSEMLVTNWNAAIDKISYRLPPTGRIEAKVGTTKKFDFTGVHSIIKVIVTLKPFALDDCTEGSDQFFNTHEFVRTDSSQHNRQESTSVSSKRNSCEGSNGRAERPLSRQQTPNKLQQSQTTPSNNGTPAQQQDVKLDGYQYPLNHPSYQQHLITQVQQVQPRLMSQSTSTSNIHQRTPRQDTALSATPQFASSQHQHQQQQYNNNQNSLQLQTEPVRRTSADNLYHGNHSPTTTPLPSMRPHNVVKPTDSVLSTRSYSGTGNTQHADGMSGGDGRGMGMEAIMSSSPGTFQVQRNPSVPLWSNNMREEAERNESQFEVLQGSKPASPDMSGMGSIMSTTHDRIHTSNPIPSVVRMSVNDYAPGGDFTSPKSPHKQPLSPINSIMRSVAEQPVHQQHQQQHQQQHHHHQQQQQQAHSGRQPGSNIGNNSGNWNGDLHQNSNISGRQPSNMPQIYQPSGPPMAVSQQFSSYNGSNQNTQLHRPQSMDPNVMSVRYVSNLGGPQLTDDGYYMHNGAHQSAVYSSSAMPPQQQHGHSQSQGHWDRPPYPNNMDGMYGGHVNPSQQQSRLTTSQSVDPRGSPHNRNQQGDPRRPLDNNWYPGPQTNRYDGYSDMQQQTPTPANMTQYRWFLTIPTEMQGDSEEEQKRRRDYIHTFFERQPDGAWLVRYNHRKHQFVLSILFGGLVLHMNIASQGNEYVLDNHRFPSIPALTDYYQSNNISGKIATPLTMPIPCIRTDTTNYVLVE</sequence>
<feature type="compositionally biased region" description="Low complexity" evidence="2">
    <location>
        <begin position="478"/>
        <end position="490"/>
    </location>
</feature>
<name>A0A0L0G4I8_9EUKA</name>
<accession>A0A0L0G4I8</accession>
<feature type="region of interest" description="Disordered" evidence="2">
    <location>
        <begin position="216"/>
        <end position="261"/>
    </location>
</feature>
<feature type="compositionally biased region" description="Polar residues" evidence="2">
    <location>
        <begin position="492"/>
        <end position="511"/>
    </location>
</feature>
<dbReference type="GeneID" id="25905109"/>
<keyword evidence="5" id="KW-1185">Reference proteome</keyword>
<protein>
    <recommendedName>
        <fullName evidence="3">SH2 domain-containing protein</fullName>
    </recommendedName>
</protein>
<evidence type="ECO:0000259" key="3">
    <source>
        <dbReference type="PROSITE" id="PS50001"/>
    </source>
</evidence>
<feature type="compositionally biased region" description="Low complexity" evidence="2">
    <location>
        <begin position="584"/>
        <end position="594"/>
    </location>
</feature>
<evidence type="ECO:0000256" key="1">
    <source>
        <dbReference type="PROSITE-ProRule" id="PRU00191"/>
    </source>
</evidence>
<feature type="domain" description="SH2" evidence="3">
    <location>
        <begin position="681"/>
        <end position="783"/>
    </location>
</feature>
<feature type="compositionally biased region" description="Polar residues" evidence="2">
    <location>
        <begin position="308"/>
        <end position="322"/>
    </location>
</feature>
<gene>
    <name evidence="4" type="ORF">SARC_04605</name>
</gene>
<feature type="region of interest" description="Disordered" evidence="2">
    <location>
        <begin position="132"/>
        <end position="188"/>
    </location>
</feature>
<keyword evidence="1" id="KW-0727">SH2 domain</keyword>
<dbReference type="Gene3D" id="3.30.505.10">
    <property type="entry name" value="SH2 domain"/>
    <property type="match status" value="1"/>
</dbReference>
<dbReference type="RefSeq" id="XP_014157035.1">
    <property type="nucleotide sequence ID" value="XM_014301560.1"/>
</dbReference>
<proteinExistence type="predicted"/>
<dbReference type="InterPro" id="IPR036860">
    <property type="entry name" value="SH2_dom_sf"/>
</dbReference>
<dbReference type="EMBL" id="KQ241861">
    <property type="protein sequence ID" value="KNC83133.1"/>
    <property type="molecule type" value="Genomic_DNA"/>
</dbReference>
<evidence type="ECO:0000256" key="2">
    <source>
        <dbReference type="SAM" id="MobiDB-lite"/>
    </source>
</evidence>
<reference evidence="4 5" key="1">
    <citation type="submission" date="2011-02" db="EMBL/GenBank/DDBJ databases">
        <title>The Genome Sequence of Sphaeroforma arctica JP610.</title>
        <authorList>
            <consortium name="The Broad Institute Genome Sequencing Platform"/>
            <person name="Russ C."/>
            <person name="Cuomo C."/>
            <person name="Young S.K."/>
            <person name="Zeng Q."/>
            <person name="Gargeya S."/>
            <person name="Alvarado L."/>
            <person name="Berlin A."/>
            <person name="Chapman S.B."/>
            <person name="Chen Z."/>
            <person name="Freedman E."/>
            <person name="Gellesch M."/>
            <person name="Goldberg J."/>
            <person name="Griggs A."/>
            <person name="Gujja S."/>
            <person name="Heilman E."/>
            <person name="Heiman D."/>
            <person name="Howarth C."/>
            <person name="Mehta T."/>
            <person name="Neiman D."/>
            <person name="Pearson M."/>
            <person name="Roberts A."/>
            <person name="Saif S."/>
            <person name="Shea T."/>
            <person name="Shenoy N."/>
            <person name="Sisk P."/>
            <person name="Stolte C."/>
            <person name="Sykes S."/>
            <person name="White J."/>
            <person name="Yandava C."/>
            <person name="Burger G."/>
            <person name="Gray M.W."/>
            <person name="Holland P.W.H."/>
            <person name="King N."/>
            <person name="Lang F.B.F."/>
            <person name="Roger A.J."/>
            <person name="Ruiz-Trillo I."/>
            <person name="Haas B."/>
            <person name="Nusbaum C."/>
            <person name="Birren B."/>
        </authorList>
    </citation>
    <scope>NUCLEOTIDE SEQUENCE [LARGE SCALE GENOMIC DNA]</scope>
    <source>
        <strain evidence="4 5">JP610</strain>
    </source>
</reference>
<feature type="compositionally biased region" description="Low complexity" evidence="2">
    <location>
        <begin position="616"/>
        <end position="627"/>
    </location>
</feature>
<dbReference type="SUPFAM" id="SSF55550">
    <property type="entry name" value="SH2 domain"/>
    <property type="match status" value="1"/>
</dbReference>
<feature type="compositionally biased region" description="Polar residues" evidence="2">
    <location>
        <begin position="655"/>
        <end position="671"/>
    </location>
</feature>
<feature type="compositionally biased region" description="Polar residues" evidence="2">
    <location>
        <begin position="141"/>
        <end position="154"/>
    </location>
</feature>
<dbReference type="SMART" id="SM00252">
    <property type="entry name" value="SH2"/>
    <property type="match status" value="1"/>
</dbReference>
<dbReference type="Pfam" id="PF00017">
    <property type="entry name" value="SH2"/>
    <property type="match status" value="1"/>
</dbReference>
<feature type="region of interest" description="Disordered" evidence="2">
    <location>
        <begin position="575"/>
        <end position="671"/>
    </location>
</feature>
<feature type="compositionally biased region" description="Polar residues" evidence="2">
    <location>
        <begin position="519"/>
        <end position="537"/>
    </location>
</feature>
<dbReference type="AlphaFoldDB" id="A0A0L0G4I8"/>
<feature type="compositionally biased region" description="Low complexity" evidence="2">
    <location>
        <begin position="250"/>
        <end position="261"/>
    </location>
</feature>
<organism evidence="4 5">
    <name type="scientific">Sphaeroforma arctica JP610</name>
    <dbReference type="NCBI Taxonomy" id="667725"/>
    <lineage>
        <taxon>Eukaryota</taxon>
        <taxon>Ichthyosporea</taxon>
        <taxon>Ichthyophonida</taxon>
        <taxon>Sphaeroforma</taxon>
    </lineage>
</organism>
<evidence type="ECO:0000313" key="4">
    <source>
        <dbReference type="EMBL" id="KNC83133.1"/>
    </source>
</evidence>
<feature type="region of interest" description="Disordered" evidence="2">
    <location>
        <begin position="445"/>
        <end position="541"/>
    </location>
</feature>
<feature type="compositionally biased region" description="Polar residues" evidence="2">
    <location>
        <begin position="164"/>
        <end position="188"/>
    </location>
</feature>
<dbReference type="Proteomes" id="UP000054560">
    <property type="component" value="Unassembled WGS sequence"/>
</dbReference>
<dbReference type="PROSITE" id="PS50001">
    <property type="entry name" value="SH2"/>
    <property type="match status" value="1"/>
</dbReference>
<dbReference type="InterPro" id="IPR000980">
    <property type="entry name" value="SH2"/>
</dbReference>